<feature type="transmembrane region" description="Helical" evidence="1">
    <location>
        <begin position="314"/>
        <end position="331"/>
    </location>
</feature>
<feature type="transmembrane region" description="Helical" evidence="1">
    <location>
        <begin position="337"/>
        <end position="357"/>
    </location>
</feature>
<name>A0A975RZR0_9BRAD</name>
<feature type="transmembrane region" description="Helical" evidence="1">
    <location>
        <begin position="221"/>
        <end position="240"/>
    </location>
</feature>
<dbReference type="RefSeq" id="WP_215606473.1">
    <property type="nucleotide sequence ID" value="NZ_CP076136.1"/>
</dbReference>
<feature type="transmembrane region" description="Helical" evidence="1">
    <location>
        <begin position="69"/>
        <end position="88"/>
    </location>
</feature>
<reference evidence="2 3" key="1">
    <citation type="submission" date="2021-06" db="EMBL/GenBank/DDBJ databases">
        <title>Bradyrhizobium sp. S2-11-4 Genome sequencing.</title>
        <authorList>
            <person name="Jin L."/>
        </authorList>
    </citation>
    <scope>NUCLEOTIDE SEQUENCE [LARGE SCALE GENOMIC DNA]</scope>
    <source>
        <strain evidence="2 3">S2-11-4</strain>
    </source>
</reference>
<feature type="transmembrane region" description="Helical" evidence="1">
    <location>
        <begin position="12"/>
        <end position="35"/>
    </location>
</feature>
<feature type="transmembrane region" description="Helical" evidence="1">
    <location>
        <begin position="109"/>
        <end position="126"/>
    </location>
</feature>
<feature type="transmembrane region" description="Helical" evidence="1">
    <location>
        <begin position="282"/>
        <end position="302"/>
    </location>
</feature>
<protein>
    <submittedName>
        <fullName evidence="2">Uncharacterized protein</fullName>
    </submittedName>
</protein>
<keyword evidence="1" id="KW-0812">Transmembrane</keyword>
<evidence type="ECO:0000313" key="2">
    <source>
        <dbReference type="EMBL" id="QWG25754.1"/>
    </source>
</evidence>
<dbReference type="AlphaFoldDB" id="A0A975RZR0"/>
<dbReference type="EMBL" id="CP076136">
    <property type="protein sequence ID" value="QWG25754.1"/>
    <property type="molecule type" value="Genomic_DNA"/>
</dbReference>
<keyword evidence="1" id="KW-0472">Membrane</keyword>
<gene>
    <name evidence="2" type="ORF">KMZ93_13180</name>
</gene>
<feature type="transmembrane region" description="Helical" evidence="1">
    <location>
        <begin position="161"/>
        <end position="178"/>
    </location>
</feature>
<feature type="transmembrane region" description="Helical" evidence="1">
    <location>
        <begin position="190"/>
        <end position="214"/>
    </location>
</feature>
<keyword evidence="1" id="KW-1133">Transmembrane helix</keyword>
<sequence length="540" mass="58509">MKYFPDEPASGIWARYAVAALPLVYLAVVLLYSAYSAPWGRQVDPESAYAMNGLAWAAGYPMIKNDHPGTTTILLIGLIIKLWTFLAGRSDVIEFGLKNYDTIIYASRAAEALILSGALLASGIIVRNATRSALAALLFQVAPFVHFEAMHFEILLIPESLMVSSAIFGMALVLKAALDETSPGVRLGAAQGLIFALGLSSKYLYAPLAILGVSLLRNRRAFAMATLVGAVAFFVFNRVLNPHVFTSGFRWLVNLATHKGIYGEGEAGFIDFNVFWPNMAQIISSGPLLFAVFMTGALVALAQMLTSRRFFDPVSLTLAASFVAFAALLVATSKHFYLHYMVVSWVLTGGVLVLTLIEVRRLIPSLSPSVTFGAAALVCVGLIATTLLEVGSQALGWRALNDIGARLSKAVVAAGPSCANVSGMFVRAPENELNHGADMTLATPQMEHRFSEAYLRAFDVPLLDHSFYRHLLLKNLLPHSYARLAAEYPCIVVRTSEKLNAKTSAGLLELMPEHCVVERIQVYTVGIACAKIKDAMQKGR</sequence>
<feature type="transmembrane region" description="Helical" evidence="1">
    <location>
        <begin position="369"/>
        <end position="388"/>
    </location>
</feature>
<dbReference type="Proteomes" id="UP000676951">
    <property type="component" value="Chromosome"/>
</dbReference>
<evidence type="ECO:0000313" key="3">
    <source>
        <dbReference type="Proteomes" id="UP000676951"/>
    </source>
</evidence>
<organism evidence="2 3">
    <name type="scientific">Bradyrhizobium sediminis</name>
    <dbReference type="NCBI Taxonomy" id="2840469"/>
    <lineage>
        <taxon>Bacteria</taxon>
        <taxon>Pseudomonadati</taxon>
        <taxon>Pseudomonadota</taxon>
        <taxon>Alphaproteobacteria</taxon>
        <taxon>Hyphomicrobiales</taxon>
        <taxon>Nitrobacteraceae</taxon>
        <taxon>Bradyrhizobium</taxon>
    </lineage>
</organism>
<evidence type="ECO:0000256" key="1">
    <source>
        <dbReference type="SAM" id="Phobius"/>
    </source>
</evidence>
<keyword evidence="3" id="KW-1185">Reference proteome</keyword>
<proteinExistence type="predicted"/>
<accession>A0A975RZR0</accession>